<dbReference type="EMBL" id="UOFX01000053">
    <property type="protein sequence ID" value="VAX09570.1"/>
    <property type="molecule type" value="Genomic_DNA"/>
</dbReference>
<accession>A0A3B1BGJ2</accession>
<protein>
    <recommendedName>
        <fullName evidence="2">PIN domain-containing protein</fullName>
    </recommendedName>
</protein>
<organism evidence="1">
    <name type="scientific">hydrothermal vent metagenome</name>
    <dbReference type="NCBI Taxonomy" id="652676"/>
    <lineage>
        <taxon>unclassified sequences</taxon>
        <taxon>metagenomes</taxon>
        <taxon>ecological metagenomes</taxon>
    </lineage>
</organism>
<name>A0A3B1BGJ2_9ZZZZ</name>
<evidence type="ECO:0008006" key="2">
    <source>
        <dbReference type="Google" id="ProtNLM"/>
    </source>
</evidence>
<proteinExistence type="predicted"/>
<sequence>MRPRVYVETSVISYLTARQSRDVVVAGHQQVTQDWWVSAQERYELTISQLVIDEASAGDELAARERIRVLTGLTLLAASEDALKLAQEMLASGLVPTKAAEDALHIAICVTNGIDYLVTWNCRHIANATIRHSIEQICRSAGYEPPIICTPDELVEVK</sequence>
<dbReference type="InterPro" id="IPR029060">
    <property type="entry name" value="PIN-like_dom_sf"/>
</dbReference>
<gene>
    <name evidence="1" type="ORF">MNBD_GAMMA26-358</name>
</gene>
<dbReference type="SUPFAM" id="SSF88723">
    <property type="entry name" value="PIN domain-like"/>
    <property type="match status" value="1"/>
</dbReference>
<evidence type="ECO:0000313" key="1">
    <source>
        <dbReference type="EMBL" id="VAX09570.1"/>
    </source>
</evidence>
<dbReference type="Gene3D" id="3.40.50.1010">
    <property type="entry name" value="5'-nuclease"/>
    <property type="match status" value="1"/>
</dbReference>
<dbReference type="CDD" id="cd18687">
    <property type="entry name" value="PIN_VapC-like"/>
    <property type="match status" value="1"/>
</dbReference>
<reference evidence="1" key="1">
    <citation type="submission" date="2018-06" db="EMBL/GenBank/DDBJ databases">
        <authorList>
            <person name="Zhirakovskaya E."/>
        </authorList>
    </citation>
    <scope>NUCLEOTIDE SEQUENCE</scope>
</reference>
<dbReference type="AlphaFoldDB" id="A0A3B1BGJ2"/>